<dbReference type="GO" id="GO:0003676">
    <property type="term" value="F:nucleic acid binding"/>
    <property type="evidence" value="ECO:0007669"/>
    <property type="project" value="InterPro"/>
</dbReference>
<gene>
    <name evidence="2" type="ORF">E4656_20045</name>
</gene>
<feature type="domain" description="Integrase catalytic" evidence="1">
    <location>
        <begin position="22"/>
        <end position="88"/>
    </location>
</feature>
<dbReference type="AlphaFoldDB" id="A0A4Z0W6F0"/>
<protein>
    <recommendedName>
        <fullName evidence="1">Integrase catalytic domain-containing protein</fullName>
    </recommendedName>
</protein>
<accession>A0A4Z0W6F0</accession>
<dbReference type="InterPro" id="IPR012337">
    <property type="entry name" value="RNaseH-like_sf"/>
</dbReference>
<evidence type="ECO:0000259" key="1">
    <source>
        <dbReference type="Pfam" id="PF00665"/>
    </source>
</evidence>
<dbReference type="GO" id="GO:0015074">
    <property type="term" value="P:DNA integration"/>
    <property type="evidence" value="ECO:0007669"/>
    <property type="project" value="InterPro"/>
</dbReference>
<evidence type="ECO:0000313" key="2">
    <source>
        <dbReference type="EMBL" id="TGG89380.1"/>
    </source>
</evidence>
<dbReference type="OrthoDB" id="9813126at2"/>
<dbReference type="Proteomes" id="UP000297475">
    <property type="component" value="Unassembled WGS sequence"/>
</dbReference>
<organism evidence="2 3">
    <name type="scientific">Natronospirillum operosum</name>
    <dbReference type="NCBI Taxonomy" id="2759953"/>
    <lineage>
        <taxon>Bacteria</taxon>
        <taxon>Pseudomonadati</taxon>
        <taxon>Pseudomonadota</taxon>
        <taxon>Gammaproteobacteria</taxon>
        <taxon>Oceanospirillales</taxon>
        <taxon>Natronospirillaceae</taxon>
        <taxon>Natronospirillum</taxon>
    </lineage>
</organism>
<reference evidence="2 3" key="1">
    <citation type="submission" date="2019-04" db="EMBL/GenBank/DDBJ databases">
        <title>Natronospirillum operosus gen. nov., sp. nov., a haloalkaliphilic satellite isolated from decaying biomass of laboratory culture of cyanobacterium Geitlerinema sp. and proposal of Natronospirillaceae fam. nov. and Saccharospirillaceae fam. nov.</title>
        <authorList>
            <person name="Kevbrin V."/>
            <person name="Boltyanskaya Y."/>
            <person name="Koziaeva V."/>
            <person name="Grouzdev D.S."/>
            <person name="Park M."/>
            <person name="Cho J."/>
        </authorList>
    </citation>
    <scope>NUCLEOTIDE SEQUENCE [LARGE SCALE GENOMIC DNA]</scope>
    <source>
        <strain evidence="2 3">G-116</strain>
    </source>
</reference>
<keyword evidence="3" id="KW-1185">Reference proteome</keyword>
<dbReference type="InterPro" id="IPR036397">
    <property type="entry name" value="RNaseH_sf"/>
</dbReference>
<dbReference type="PANTHER" id="PTHR46889">
    <property type="entry name" value="TRANSPOSASE INSF FOR INSERTION SEQUENCE IS3B-RELATED"/>
    <property type="match status" value="1"/>
</dbReference>
<comment type="caution">
    <text evidence="2">The sequence shown here is derived from an EMBL/GenBank/DDBJ whole genome shotgun (WGS) entry which is preliminary data.</text>
</comment>
<evidence type="ECO:0000313" key="3">
    <source>
        <dbReference type="Proteomes" id="UP000297475"/>
    </source>
</evidence>
<dbReference type="EMBL" id="SRMF01000023">
    <property type="protein sequence ID" value="TGG89380.1"/>
    <property type="molecule type" value="Genomic_DNA"/>
</dbReference>
<dbReference type="SUPFAM" id="SSF53098">
    <property type="entry name" value="Ribonuclease H-like"/>
    <property type="match status" value="1"/>
</dbReference>
<proteinExistence type="predicted"/>
<dbReference type="Pfam" id="PF00665">
    <property type="entry name" value="rve"/>
    <property type="match status" value="1"/>
</dbReference>
<name>A0A4Z0W6F0_9GAMM</name>
<sequence length="95" mass="11170">MPIHKPSWRTYGVRFLCHWFRFLRRIVSWKLSHEKTAMVSRVVLRSALDSRQPAPGLIFHTDRGVEYGAHEVQNLLQRHNVLSSMNRPWVVHGSP</sequence>
<dbReference type="InterPro" id="IPR001584">
    <property type="entry name" value="Integrase_cat-core"/>
</dbReference>
<dbReference type="InterPro" id="IPR050900">
    <property type="entry name" value="Transposase_IS3/IS150/IS904"/>
</dbReference>
<dbReference type="Gene3D" id="3.30.420.10">
    <property type="entry name" value="Ribonuclease H-like superfamily/Ribonuclease H"/>
    <property type="match status" value="1"/>
</dbReference>